<dbReference type="AlphaFoldDB" id="A0A9D9IDT2"/>
<sequence>MLTSTTRKIIYDIRGIAVPIETGYEIPFRIFSAENVNVSLALSDGSNPVLDSGWSVQIPSSKTGVAKVIFDEEYTFPENAEKLVISRYVDPLQNTDLRNGDEFDAEILEEVFDQQTAMIQQLSETLARSFKLPISENPDDVVFPGAAARAGKVIGFGEDGTTVITYPNTKEAMEAAEQAKLTLLKIIDIDKSVEETKEESEKILQQMKGMYHPGYRVTIGDGTTTEFFIKHDLHSEWVQAFCWYKDVSKAGYYVFDEVDMDTLKVTFRTPPETDSVEVRIIPSQRVEILELADDLQVKATNLQNVTLTTEEVAEIIEKAASAASAETP</sequence>
<dbReference type="Proteomes" id="UP000810292">
    <property type="component" value="Unassembled WGS sequence"/>
</dbReference>
<comment type="caution">
    <text evidence="1">The sequence shown here is derived from an EMBL/GenBank/DDBJ whole genome shotgun (WGS) entry which is preliminary data.</text>
</comment>
<protein>
    <submittedName>
        <fullName evidence="1">Uncharacterized protein</fullName>
    </submittedName>
</protein>
<gene>
    <name evidence="1" type="ORF">IAA72_08810</name>
</gene>
<name>A0A9D9IDT2_9SPIO</name>
<evidence type="ECO:0000313" key="1">
    <source>
        <dbReference type="EMBL" id="MBO8469869.1"/>
    </source>
</evidence>
<evidence type="ECO:0000313" key="2">
    <source>
        <dbReference type="Proteomes" id="UP000810292"/>
    </source>
</evidence>
<accession>A0A9D9IDT2</accession>
<organism evidence="1 2">
    <name type="scientific">Candidatus Ornithospirochaeta stercoravium</name>
    <dbReference type="NCBI Taxonomy" id="2840897"/>
    <lineage>
        <taxon>Bacteria</taxon>
        <taxon>Pseudomonadati</taxon>
        <taxon>Spirochaetota</taxon>
        <taxon>Spirochaetia</taxon>
        <taxon>Spirochaetales</taxon>
        <taxon>Spirochaetaceae</taxon>
        <taxon>Spirochaetaceae incertae sedis</taxon>
        <taxon>Candidatus Ornithospirochaeta</taxon>
    </lineage>
</organism>
<reference evidence="1" key="2">
    <citation type="journal article" date="2021" name="PeerJ">
        <title>Extensive microbial diversity within the chicken gut microbiome revealed by metagenomics and culture.</title>
        <authorList>
            <person name="Gilroy R."/>
            <person name="Ravi A."/>
            <person name="Getino M."/>
            <person name="Pursley I."/>
            <person name="Horton D.L."/>
            <person name="Alikhan N.F."/>
            <person name="Baker D."/>
            <person name="Gharbi K."/>
            <person name="Hall N."/>
            <person name="Watson M."/>
            <person name="Adriaenssens E.M."/>
            <person name="Foster-Nyarko E."/>
            <person name="Jarju S."/>
            <person name="Secka A."/>
            <person name="Antonio M."/>
            <person name="Oren A."/>
            <person name="Chaudhuri R.R."/>
            <person name="La Ragione R."/>
            <person name="Hildebrand F."/>
            <person name="Pallen M.J."/>
        </authorList>
    </citation>
    <scope>NUCLEOTIDE SEQUENCE</scope>
    <source>
        <strain evidence="1">14700</strain>
    </source>
</reference>
<reference evidence="1" key="1">
    <citation type="submission" date="2020-10" db="EMBL/GenBank/DDBJ databases">
        <authorList>
            <person name="Gilroy R."/>
        </authorList>
    </citation>
    <scope>NUCLEOTIDE SEQUENCE</scope>
    <source>
        <strain evidence="1">14700</strain>
    </source>
</reference>
<dbReference type="EMBL" id="JADIMF010000145">
    <property type="protein sequence ID" value="MBO8469869.1"/>
    <property type="molecule type" value="Genomic_DNA"/>
</dbReference>
<proteinExistence type="predicted"/>